<proteinExistence type="inferred from homology"/>
<feature type="binding site" evidence="3">
    <location>
        <begin position="596"/>
        <end position="597"/>
    </location>
    <ligand>
        <name>substrate</name>
    </ligand>
</feature>
<evidence type="ECO:0000256" key="2">
    <source>
        <dbReference type="PIRSR" id="PIRSR036289-50"/>
    </source>
</evidence>
<dbReference type="Gene3D" id="2.60.420.10">
    <property type="entry name" value="Maltose phosphorylase, domain 3"/>
    <property type="match status" value="1"/>
</dbReference>
<protein>
    <submittedName>
        <fullName evidence="7">Maltose phosphorylase</fullName>
    </submittedName>
</protein>
<dbReference type="InterPro" id="IPR037018">
    <property type="entry name" value="GH65_N"/>
</dbReference>
<evidence type="ECO:0000256" key="3">
    <source>
        <dbReference type="PIRSR" id="PIRSR036289-51"/>
    </source>
</evidence>
<evidence type="ECO:0000259" key="6">
    <source>
        <dbReference type="Pfam" id="PF03636"/>
    </source>
</evidence>
<dbReference type="Proteomes" id="UP000324781">
    <property type="component" value="Unassembled WGS sequence"/>
</dbReference>
<feature type="domain" description="Glycoside hydrolase family 65 C-terminal" evidence="5">
    <location>
        <begin position="693"/>
        <end position="754"/>
    </location>
</feature>
<feature type="active site" description="Proton donor" evidence="2">
    <location>
        <position position="484"/>
    </location>
</feature>
<evidence type="ECO:0000313" key="7">
    <source>
        <dbReference type="EMBL" id="SHI79242.1"/>
    </source>
</evidence>
<dbReference type="InterPro" id="IPR008928">
    <property type="entry name" value="6-hairpin_glycosidase_sf"/>
</dbReference>
<organism evidence="7 8">
    <name type="scientific">Thermoclostridium caenicola</name>
    <dbReference type="NCBI Taxonomy" id="659425"/>
    <lineage>
        <taxon>Bacteria</taxon>
        <taxon>Bacillati</taxon>
        <taxon>Bacillota</taxon>
        <taxon>Clostridia</taxon>
        <taxon>Eubacteriales</taxon>
        <taxon>Oscillospiraceae</taxon>
        <taxon>Thermoclostridium</taxon>
    </lineage>
</organism>
<dbReference type="EMBL" id="FQZP01000010">
    <property type="protein sequence ID" value="SHI79242.1"/>
    <property type="molecule type" value="Genomic_DNA"/>
</dbReference>
<dbReference type="SUPFAM" id="SSF48208">
    <property type="entry name" value="Six-hairpin glycosidases"/>
    <property type="match status" value="1"/>
</dbReference>
<reference evidence="7 8" key="1">
    <citation type="submission" date="2016-11" db="EMBL/GenBank/DDBJ databases">
        <authorList>
            <person name="Varghese N."/>
            <person name="Submissions S."/>
        </authorList>
    </citation>
    <scope>NUCLEOTIDE SEQUENCE [LARGE SCALE GENOMIC DNA]</scope>
    <source>
        <strain evidence="7 8">DSM 19027</strain>
    </source>
</reference>
<name>A0A1M6E161_9FIRM</name>
<keyword evidence="8" id="KW-1185">Reference proteome</keyword>
<feature type="domain" description="Glycoside hydrolase family 65 central catalytic" evidence="4">
    <location>
        <begin position="320"/>
        <end position="684"/>
    </location>
</feature>
<dbReference type="OrthoDB" id="9758855at2"/>
<dbReference type="RefSeq" id="WP_149678166.1">
    <property type="nucleotide sequence ID" value="NZ_FQZP01000010.1"/>
</dbReference>
<dbReference type="AlphaFoldDB" id="A0A1M6E161"/>
<dbReference type="GO" id="GO:0004553">
    <property type="term" value="F:hydrolase activity, hydrolyzing O-glycosyl compounds"/>
    <property type="evidence" value="ECO:0007669"/>
    <property type="project" value="TreeGrafter"/>
</dbReference>
<dbReference type="PANTHER" id="PTHR11051">
    <property type="entry name" value="GLYCOSYL HYDROLASE-RELATED"/>
    <property type="match status" value="1"/>
</dbReference>
<accession>A0A1M6E161</accession>
<dbReference type="SUPFAM" id="SSF74650">
    <property type="entry name" value="Galactose mutarotase-like"/>
    <property type="match status" value="1"/>
</dbReference>
<comment type="similarity">
    <text evidence="1">Belongs to the glycosyl hydrolase 65 family.</text>
</comment>
<dbReference type="InterPro" id="IPR012341">
    <property type="entry name" value="6hp_glycosidase-like_sf"/>
</dbReference>
<dbReference type="PIRSF" id="PIRSF036289">
    <property type="entry name" value="Glycosyl_hydrolase_malt_phosph"/>
    <property type="match status" value="1"/>
</dbReference>
<dbReference type="Pfam" id="PF03633">
    <property type="entry name" value="Glyco_hydro_65C"/>
    <property type="match status" value="1"/>
</dbReference>
<dbReference type="Pfam" id="PF03636">
    <property type="entry name" value="Glyco_hydro_65N"/>
    <property type="match status" value="1"/>
</dbReference>
<sequence length="765" mass="88070">MCKLISDSWKIIQVGFSAEKNRFFESIMSTGNGRMGLRGNHEEDYSGDSLKGTYIAGVYYPDKTRVGWWKIGYPEYFAKVLNAVDFIGIKVAINGETVDLAKCRFKDYRRELDMKESILRRSFTFIGKDGSEFKINTERFLSYADGDLAAIKYAITSLSGEAEVVLTPFLNGDVRNEDANYNEKFWEYVASGTDGSISYITSRTLKTHFNVTAAFTWELFGADVLENKAVSENGGEFVGNRIRTKIGKNGTVTLTKYVSVISDRYYDADKLADIAREKALKAKETGYQGLFDAHRAKWDNIWSMGDITIKGDIKAQQGIRFNIYQLNCTYSGDDPRLNIGPKGFTGEKYGGSTYWDTEAFCLYFYLGTREPQIARSLLEYRYNHLEKAKENARKLGTRGALYPMVTMNGEECHNEWEITFEEIHRNCAITNAIKVYTEYTGNKSYLYEKGIDVLVETSRYWVSRVTYHPTKKVYMILGVTGPNEYENNVNNNWYTNRMVKWSLLYTVDTLEEMRENASRLYEEAIRHLGVTAEEVETFRKVSMNMYLPEDKERGIFLQQDGFLDKEIVPVSALKPSDLPLNQNWSWDRILRSCYIKQADVLQGLWFLNEEYSLEEKKRNFDFYEPLTVHESSLSPCIHAILAAEIGLREKAYAFYLRTSRLDLDNYNNDTDDGLHITSMAGTWMSIVHGFGGMRIKKGELYLAPFIPEQWEEYSFRLVFRGRIIKITVDKSGTTIRLEKGDPLDILLFDQRMRLTPGTDCHHVHS</sequence>
<dbReference type="GO" id="GO:0016757">
    <property type="term" value="F:glycosyltransferase activity"/>
    <property type="evidence" value="ECO:0007669"/>
    <property type="project" value="UniProtKB-ARBA"/>
</dbReference>
<dbReference type="GO" id="GO:0030246">
    <property type="term" value="F:carbohydrate binding"/>
    <property type="evidence" value="ECO:0007669"/>
    <property type="project" value="InterPro"/>
</dbReference>
<gene>
    <name evidence="7" type="ORF">SAMN05444373_10102</name>
</gene>
<dbReference type="InterPro" id="IPR005194">
    <property type="entry name" value="Glyco_hydro_65_C"/>
</dbReference>
<dbReference type="PANTHER" id="PTHR11051:SF14">
    <property type="entry name" value="MALTOSE PHOSPHORYLASE"/>
    <property type="match status" value="1"/>
</dbReference>
<dbReference type="InterPro" id="IPR011013">
    <property type="entry name" value="Gal_mutarotase_sf_dom"/>
</dbReference>
<evidence type="ECO:0000259" key="5">
    <source>
        <dbReference type="Pfam" id="PF03633"/>
    </source>
</evidence>
<dbReference type="Gene3D" id="2.70.98.40">
    <property type="entry name" value="Glycoside hydrolase, family 65, N-terminal domain"/>
    <property type="match status" value="1"/>
</dbReference>
<dbReference type="InterPro" id="IPR005196">
    <property type="entry name" value="Glyco_hydro_65_N"/>
</dbReference>
<dbReference type="Gene3D" id="1.50.10.10">
    <property type="match status" value="1"/>
</dbReference>
<feature type="domain" description="Glycoside hydrolase family 65 N-terminal" evidence="6">
    <location>
        <begin position="14"/>
        <end position="264"/>
    </location>
</feature>
<evidence type="ECO:0000313" key="8">
    <source>
        <dbReference type="Proteomes" id="UP000324781"/>
    </source>
</evidence>
<dbReference type="GO" id="GO:0005975">
    <property type="term" value="P:carbohydrate metabolic process"/>
    <property type="evidence" value="ECO:0007669"/>
    <property type="project" value="InterPro"/>
</dbReference>
<dbReference type="NCBIfam" id="NF010380">
    <property type="entry name" value="PRK13807.1"/>
    <property type="match status" value="1"/>
</dbReference>
<evidence type="ECO:0000259" key="4">
    <source>
        <dbReference type="Pfam" id="PF03632"/>
    </source>
</evidence>
<dbReference type="InterPro" id="IPR005195">
    <property type="entry name" value="Glyco_hydro_65_M"/>
</dbReference>
<dbReference type="InterPro" id="IPR017045">
    <property type="entry name" value="Malt_Pase/Glycosyl_Hdrlase"/>
</dbReference>
<dbReference type="Pfam" id="PF03632">
    <property type="entry name" value="Glyco_hydro_65m"/>
    <property type="match status" value="1"/>
</dbReference>
<evidence type="ECO:0000256" key="1">
    <source>
        <dbReference type="ARBA" id="ARBA00006768"/>
    </source>
</evidence>
<feature type="binding site" evidence="3">
    <location>
        <begin position="355"/>
        <end position="356"/>
    </location>
    <ligand>
        <name>substrate</name>
    </ligand>
</feature>